<name>A0A2P5X2I0_GOSBA</name>
<organism evidence="6 7">
    <name type="scientific">Gossypium barbadense</name>
    <name type="common">Sea Island cotton</name>
    <name type="synonym">Hibiscus barbadensis</name>
    <dbReference type="NCBI Taxonomy" id="3634"/>
    <lineage>
        <taxon>Eukaryota</taxon>
        <taxon>Viridiplantae</taxon>
        <taxon>Streptophyta</taxon>
        <taxon>Embryophyta</taxon>
        <taxon>Tracheophyta</taxon>
        <taxon>Spermatophyta</taxon>
        <taxon>Magnoliopsida</taxon>
        <taxon>eudicotyledons</taxon>
        <taxon>Gunneridae</taxon>
        <taxon>Pentapetalae</taxon>
        <taxon>rosids</taxon>
        <taxon>malvids</taxon>
        <taxon>Malvales</taxon>
        <taxon>Malvaceae</taxon>
        <taxon>Malvoideae</taxon>
        <taxon>Gossypium</taxon>
    </lineage>
</organism>
<dbReference type="PANTHER" id="PTHR45719:SF7">
    <property type="entry name" value="OS01G0201100 PROTEIN"/>
    <property type="match status" value="1"/>
</dbReference>
<dbReference type="AlphaFoldDB" id="A0A2P5X2I0"/>
<dbReference type="Proteomes" id="UP000239757">
    <property type="component" value="Unassembled WGS sequence"/>
</dbReference>
<dbReference type="Pfam" id="PF02485">
    <property type="entry name" value="Branch"/>
    <property type="match status" value="2"/>
</dbReference>
<evidence type="ECO:0000256" key="4">
    <source>
        <dbReference type="ARBA" id="ARBA00023136"/>
    </source>
</evidence>
<dbReference type="GO" id="GO:0016020">
    <property type="term" value="C:membrane"/>
    <property type="evidence" value="ECO:0007669"/>
    <property type="project" value="UniProtKB-SubCell"/>
</dbReference>
<evidence type="ECO:0000256" key="2">
    <source>
        <dbReference type="ARBA" id="ARBA00022676"/>
    </source>
</evidence>
<comment type="subcellular location">
    <subcellularLocation>
        <location evidence="1">Membrane</location>
        <topology evidence="1">Single-pass type II membrane protein</topology>
    </subcellularLocation>
</comment>
<dbReference type="EMBL" id="KZ665842">
    <property type="protein sequence ID" value="PPR97532.1"/>
    <property type="molecule type" value="Genomic_DNA"/>
</dbReference>
<evidence type="ECO:0000256" key="5">
    <source>
        <dbReference type="ARBA" id="ARBA00023180"/>
    </source>
</evidence>
<gene>
    <name evidence="6" type="ORF">GOBAR_AA23136</name>
</gene>
<keyword evidence="4" id="KW-0472">Membrane</keyword>
<dbReference type="OrthoDB" id="2019572at2759"/>
<dbReference type="InterPro" id="IPR044610">
    <property type="entry name" value="GLCAT14A/B/C"/>
</dbReference>
<evidence type="ECO:0008006" key="8">
    <source>
        <dbReference type="Google" id="ProtNLM"/>
    </source>
</evidence>
<reference evidence="6 7" key="1">
    <citation type="submission" date="2015-01" db="EMBL/GenBank/DDBJ databases">
        <title>Genome of allotetraploid Gossypium barbadense reveals genomic plasticity and fiber elongation in cotton evolution.</title>
        <authorList>
            <person name="Chen X."/>
            <person name="Liu X."/>
            <person name="Zhao B."/>
            <person name="Zheng H."/>
            <person name="Hu Y."/>
            <person name="Lu G."/>
            <person name="Yang C."/>
            <person name="Chen J."/>
            <person name="Shan C."/>
            <person name="Zhang L."/>
            <person name="Zhou Y."/>
            <person name="Wang L."/>
            <person name="Guo W."/>
            <person name="Bai Y."/>
            <person name="Ruan J."/>
            <person name="Shangguan X."/>
            <person name="Mao Y."/>
            <person name="Jiang J."/>
            <person name="Zhu Y."/>
            <person name="Lei J."/>
            <person name="Kang H."/>
            <person name="Chen S."/>
            <person name="He X."/>
            <person name="Wang R."/>
            <person name="Wang Y."/>
            <person name="Chen J."/>
            <person name="Wang L."/>
            <person name="Yu S."/>
            <person name="Wang B."/>
            <person name="Wei J."/>
            <person name="Song S."/>
            <person name="Lu X."/>
            <person name="Gao Z."/>
            <person name="Gu W."/>
            <person name="Deng X."/>
            <person name="Ma D."/>
            <person name="Wang S."/>
            <person name="Liang W."/>
            <person name="Fang L."/>
            <person name="Cai C."/>
            <person name="Zhu X."/>
            <person name="Zhou B."/>
            <person name="Zhang Y."/>
            <person name="Chen Z."/>
            <person name="Xu S."/>
            <person name="Zhu R."/>
            <person name="Wang S."/>
            <person name="Zhang T."/>
            <person name="Zhao G."/>
        </authorList>
    </citation>
    <scope>NUCLEOTIDE SEQUENCE [LARGE SCALE GENOMIC DNA]</scope>
    <source>
        <strain evidence="7">cv. Xinhai21</strain>
        <tissue evidence="6">Leaf</tissue>
    </source>
</reference>
<dbReference type="GO" id="GO:0015020">
    <property type="term" value="F:glucuronosyltransferase activity"/>
    <property type="evidence" value="ECO:0007669"/>
    <property type="project" value="InterPro"/>
</dbReference>
<keyword evidence="2" id="KW-0328">Glycosyltransferase</keyword>
<evidence type="ECO:0000256" key="3">
    <source>
        <dbReference type="ARBA" id="ARBA00022679"/>
    </source>
</evidence>
<accession>A0A2P5X2I0</accession>
<evidence type="ECO:0000313" key="7">
    <source>
        <dbReference type="Proteomes" id="UP000239757"/>
    </source>
</evidence>
<sequence>MMLMIMEKKWIFPFVITSIVCIFFLVSSFNMGLVSSVHNINSIFSIFPMGQRKPGYVESKIESGSPLPPSGPPIPRFAYLISGSKGDLEKLWRVLHALYHPRNQYVVHLDLESPAEERLTLASRTKNNTMFSKMGNVYMITKANMVTYRGPTMVANTLHACAILLKRNKDWDWFINLSASDYPLVTQDDLLYAFSALNRDLNFIEHTSDLGWKLDKRAMPLIIDPGLYLSTKTEVVWASQKRKLPTAFKLFTDMDGLHVTVLQTNSLSHMLETVGDLWRRSRGRNTGQNKASLDALFQAELAQAIHFQPWPHFQPYLDSHNLTIPVFCGKDLFIKWSILLLHSLGSAWTVLSRPFIEFIIMGWDNLPRTLLMYYTNFISSPEGYFQTVVCNVPEFAKTVVNHDMHFIKWDNPPKQHPHILSLNELGKMIMSNAAFARKFNQDDPVLDKIDADLLGRVNVSFTPGAWCSGKLKCSEVGDINNIKPGPGARRLRHLLDRLAMKAYLGQDQCR</sequence>
<keyword evidence="3" id="KW-0808">Transferase</keyword>
<dbReference type="PANTHER" id="PTHR45719">
    <property type="entry name" value="GLYCOSYLTRANSFERASE"/>
    <property type="match status" value="1"/>
</dbReference>
<keyword evidence="5" id="KW-0325">Glycoprotein</keyword>
<dbReference type="InterPro" id="IPR003406">
    <property type="entry name" value="Glyco_trans_14"/>
</dbReference>
<evidence type="ECO:0000313" key="6">
    <source>
        <dbReference type="EMBL" id="PPR97532.1"/>
    </source>
</evidence>
<protein>
    <recommendedName>
        <fullName evidence="8">Glycosyltransferase family 14 protein</fullName>
    </recommendedName>
</protein>
<evidence type="ECO:0000256" key="1">
    <source>
        <dbReference type="ARBA" id="ARBA00004606"/>
    </source>
</evidence>
<proteinExistence type="predicted"/>